<organism evidence="1 2">
    <name type="scientific">Tothia fuscella</name>
    <dbReference type="NCBI Taxonomy" id="1048955"/>
    <lineage>
        <taxon>Eukaryota</taxon>
        <taxon>Fungi</taxon>
        <taxon>Dikarya</taxon>
        <taxon>Ascomycota</taxon>
        <taxon>Pezizomycotina</taxon>
        <taxon>Dothideomycetes</taxon>
        <taxon>Pleosporomycetidae</taxon>
        <taxon>Venturiales</taxon>
        <taxon>Cylindrosympodiaceae</taxon>
        <taxon>Tothia</taxon>
    </lineage>
</organism>
<dbReference type="AlphaFoldDB" id="A0A9P4U2P6"/>
<gene>
    <name evidence="1" type="ORF">EJ08DRAFT_676172</name>
</gene>
<sequence length="414" mass="47881">MGNTNKAPEPQREFDRFEKNKADSAKRAVDYRYEEEKFVLVAKTFLIDVEGGLTWRECAAKLEPVFGRPIPLTNTRLEKNWQKLHNKDWWRRKDVLEIDAWERDNEEVQLILDWIESGQCLWETRNTSHGESKLSRSFQTRYNAIYPIEEEVKVIKTSGRDFQEDIRHGFGRGQFACEHCRYGDFMKWDGKEEKWFMPGTVVIYEDEQRKCVKCGEISTTRLFCRAGLIVAGHTRFWEGKFGVGKEDTMVWKGVEITQDNITLPLVVRLKGHGKKKTATMPPTTSTNVTTSNVVEDETPVVASPENNQTSTVAVPPRRARHHGEYQLPHSIGRCKFFCFNSSCGGDNMPLWTDLIFKTKEAVQYRGCGSISEEAEWISRLHWVLPEEMWTRYGTQSTTRGLRCIIIERGGVSSY</sequence>
<protein>
    <submittedName>
        <fullName evidence="1">Uncharacterized protein</fullName>
    </submittedName>
</protein>
<evidence type="ECO:0000313" key="1">
    <source>
        <dbReference type="EMBL" id="KAF2434228.1"/>
    </source>
</evidence>
<name>A0A9P4U2P6_9PEZI</name>
<dbReference type="EMBL" id="MU007017">
    <property type="protein sequence ID" value="KAF2434228.1"/>
    <property type="molecule type" value="Genomic_DNA"/>
</dbReference>
<keyword evidence="2" id="KW-1185">Reference proteome</keyword>
<evidence type="ECO:0000313" key="2">
    <source>
        <dbReference type="Proteomes" id="UP000800235"/>
    </source>
</evidence>
<dbReference type="Proteomes" id="UP000800235">
    <property type="component" value="Unassembled WGS sequence"/>
</dbReference>
<proteinExistence type="predicted"/>
<reference evidence="1" key="1">
    <citation type="journal article" date="2020" name="Stud. Mycol.">
        <title>101 Dothideomycetes genomes: a test case for predicting lifestyles and emergence of pathogens.</title>
        <authorList>
            <person name="Haridas S."/>
            <person name="Albert R."/>
            <person name="Binder M."/>
            <person name="Bloem J."/>
            <person name="Labutti K."/>
            <person name="Salamov A."/>
            <person name="Andreopoulos B."/>
            <person name="Baker S."/>
            <person name="Barry K."/>
            <person name="Bills G."/>
            <person name="Bluhm B."/>
            <person name="Cannon C."/>
            <person name="Castanera R."/>
            <person name="Culley D."/>
            <person name="Daum C."/>
            <person name="Ezra D."/>
            <person name="Gonzalez J."/>
            <person name="Henrissat B."/>
            <person name="Kuo A."/>
            <person name="Liang C."/>
            <person name="Lipzen A."/>
            <person name="Lutzoni F."/>
            <person name="Magnuson J."/>
            <person name="Mondo S."/>
            <person name="Nolan M."/>
            <person name="Ohm R."/>
            <person name="Pangilinan J."/>
            <person name="Park H.-J."/>
            <person name="Ramirez L."/>
            <person name="Alfaro M."/>
            <person name="Sun H."/>
            <person name="Tritt A."/>
            <person name="Yoshinaga Y."/>
            <person name="Zwiers L.-H."/>
            <person name="Turgeon B."/>
            <person name="Goodwin S."/>
            <person name="Spatafora J."/>
            <person name="Crous P."/>
            <person name="Grigoriev I."/>
        </authorList>
    </citation>
    <scope>NUCLEOTIDE SEQUENCE</scope>
    <source>
        <strain evidence="1">CBS 130266</strain>
    </source>
</reference>
<accession>A0A9P4U2P6</accession>
<comment type="caution">
    <text evidence="1">The sequence shown here is derived from an EMBL/GenBank/DDBJ whole genome shotgun (WGS) entry which is preliminary data.</text>
</comment>